<reference evidence="14" key="1">
    <citation type="journal article" date="2019" name="Int. J. Syst. Evol. Microbiol.">
        <title>The Global Catalogue of Microorganisms (GCM) 10K type strain sequencing project: providing services to taxonomists for standard genome sequencing and annotation.</title>
        <authorList>
            <consortium name="The Broad Institute Genomics Platform"/>
            <consortium name="The Broad Institute Genome Sequencing Center for Infectious Disease"/>
            <person name="Wu L."/>
            <person name="Ma J."/>
        </authorList>
    </citation>
    <scope>NUCLEOTIDE SEQUENCE [LARGE SCALE GENOMIC DNA]</scope>
    <source>
        <strain evidence="14">JCM 4087</strain>
    </source>
</reference>
<sequence length="493" mass="53443">MGLSPLDLFIIAAYLVGVTLFGLRFRGSQRTLKDYFLAGNTIPWWAISLSIVAAETSTLTVISVPGLAYASDFRFLQLVIGYLVGRVIVSFIFIPQYFRGDLVTAYQLIERRFGQRLRALTAGIFLVTRAAAEGVRVFAVAIVVRVGLGALLSGLTDFQRDLSAIAIVTLLTLVYTFEGGMAAVIWTDVTQLAIYVAGTIVGFFTILHLVPGGWHTVWSMSNGAQKFRLWDMSWNLSTTYTLWAGVLGGAFLTCASHGTDQLIVQRLLAARSRVQSQVALLSSGLAILLQFSLFLLIGAMLFVYYKLSPPAQPFTRTDTIFPTFIVTRMPHGTSGLLIAAILAAAMSNLSAALNSLSSTTIVDFYAHLRPRSTEARRVRLSRVATVCWGVLLFVLAVWARNGGRVLEMGLSIASVAYGSLLGVFLLGLLTRKASESGAMVGMACGFAFNMYLWLGTKVAFPWYVVMGSIVTFAIGWLASTLMPAKAVLDASSV</sequence>
<evidence type="ECO:0000256" key="6">
    <source>
        <dbReference type="ARBA" id="ARBA00022989"/>
    </source>
</evidence>
<evidence type="ECO:0000256" key="11">
    <source>
        <dbReference type="RuleBase" id="RU362091"/>
    </source>
</evidence>
<keyword evidence="6 12" id="KW-1133">Transmembrane helix</keyword>
<dbReference type="InterPro" id="IPR038377">
    <property type="entry name" value="Na/Glc_symporter_sf"/>
</dbReference>
<evidence type="ECO:0000256" key="9">
    <source>
        <dbReference type="ARBA" id="ARBA00023136"/>
    </source>
</evidence>
<feature type="transmembrane region" description="Helical" evidence="12">
    <location>
        <begin position="192"/>
        <end position="214"/>
    </location>
</feature>
<keyword evidence="4" id="KW-1003">Cell membrane</keyword>
<gene>
    <name evidence="13" type="ORF">ACFPT7_24665</name>
</gene>
<feature type="transmembrane region" description="Helical" evidence="12">
    <location>
        <begin position="436"/>
        <end position="454"/>
    </location>
</feature>
<keyword evidence="3" id="KW-0813">Transport</keyword>
<proteinExistence type="inferred from homology"/>
<keyword evidence="14" id="KW-1185">Reference proteome</keyword>
<dbReference type="PANTHER" id="PTHR42985">
    <property type="entry name" value="SODIUM-COUPLED MONOCARBOXYLATE TRANSPORTER"/>
    <property type="match status" value="1"/>
</dbReference>
<feature type="transmembrane region" description="Helical" evidence="12">
    <location>
        <begin position="278"/>
        <end position="305"/>
    </location>
</feature>
<comment type="caution">
    <text evidence="13">The sequence shown here is derived from an EMBL/GenBank/DDBJ whole genome shotgun (WGS) entry which is preliminary data.</text>
</comment>
<evidence type="ECO:0000256" key="10">
    <source>
        <dbReference type="ARBA" id="ARBA00023201"/>
    </source>
</evidence>
<evidence type="ECO:0000313" key="13">
    <source>
        <dbReference type="EMBL" id="MFC5865522.1"/>
    </source>
</evidence>
<comment type="similarity">
    <text evidence="2 11">Belongs to the sodium:solute symporter (SSF) (TC 2.A.21) family.</text>
</comment>
<feature type="transmembrane region" description="Helical" evidence="12">
    <location>
        <begin position="234"/>
        <end position="257"/>
    </location>
</feature>
<keyword evidence="10" id="KW-0739">Sodium transport</keyword>
<feature type="transmembrane region" description="Helical" evidence="12">
    <location>
        <begin position="44"/>
        <end position="69"/>
    </location>
</feature>
<feature type="transmembrane region" description="Helical" evidence="12">
    <location>
        <begin position="410"/>
        <end position="429"/>
    </location>
</feature>
<feature type="transmembrane region" description="Helical" evidence="12">
    <location>
        <begin position="164"/>
        <end position="185"/>
    </location>
</feature>
<evidence type="ECO:0000256" key="1">
    <source>
        <dbReference type="ARBA" id="ARBA00004651"/>
    </source>
</evidence>
<dbReference type="CDD" id="cd11493">
    <property type="entry name" value="SLC5sbd_NIS-like_u1"/>
    <property type="match status" value="1"/>
</dbReference>
<organism evidence="13 14">
    <name type="scientific">Acidicapsa dinghuensis</name>
    <dbReference type="NCBI Taxonomy" id="2218256"/>
    <lineage>
        <taxon>Bacteria</taxon>
        <taxon>Pseudomonadati</taxon>
        <taxon>Acidobacteriota</taxon>
        <taxon>Terriglobia</taxon>
        <taxon>Terriglobales</taxon>
        <taxon>Acidobacteriaceae</taxon>
        <taxon>Acidicapsa</taxon>
    </lineage>
</organism>
<feature type="transmembrane region" description="Helical" evidence="12">
    <location>
        <begin position="380"/>
        <end position="398"/>
    </location>
</feature>
<dbReference type="NCBIfam" id="TIGR00813">
    <property type="entry name" value="sss"/>
    <property type="match status" value="1"/>
</dbReference>
<keyword evidence="5 12" id="KW-0812">Transmembrane</keyword>
<evidence type="ECO:0000256" key="4">
    <source>
        <dbReference type="ARBA" id="ARBA00022475"/>
    </source>
</evidence>
<feature type="transmembrane region" description="Helical" evidence="12">
    <location>
        <begin position="336"/>
        <end position="368"/>
    </location>
</feature>
<keyword evidence="9 12" id="KW-0472">Membrane</keyword>
<evidence type="ECO:0000256" key="3">
    <source>
        <dbReference type="ARBA" id="ARBA00022448"/>
    </source>
</evidence>
<feature type="transmembrane region" description="Helical" evidence="12">
    <location>
        <begin position="75"/>
        <end position="98"/>
    </location>
</feature>
<evidence type="ECO:0000256" key="2">
    <source>
        <dbReference type="ARBA" id="ARBA00006434"/>
    </source>
</evidence>
<dbReference type="PROSITE" id="PS50283">
    <property type="entry name" value="NA_SOLUT_SYMP_3"/>
    <property type="match status" value="1"/>
</dbReference>
<evidence type="ECO:0000256" key="7">
    <source>
        <dbReference type="ARBA" id="ARBA00023053"/>
    </source>
</evidence>
<evidence type="ECO:0000256" key="5">
    <source>
        <dbReference type="ARBA" id="ARBA00022692"/>
    </source>
</evidence>
<dbReference type="RefSeq" id="WP_263341771.1">
    <property type="nucleotide sequence ID" value="NZ_JAGSYH010000008.1"/>
</dbReference>
<evidence type="ECO:0000256" key="8">
    <source>
        <dbReference type="ARBA" id="ARBA00023065"/>
    </source>
</evidence>
<feature type="transmembrane region" description="Helical" evidence="12">
    <location>
        <begin position="6"/>
        <end position="23"/>
    </location>
</feature>
<keyword evidence="8" id="KW-0406">Ion transport</keyword>
<name>A0ABW1EMM8_9BACT</name>
<dbReference type="Gene3D" id="1.20.1730.10">
    <property type="entry name" value="Sodium/glucose cotransporter"/>
    <property type="match status" value="1"/>
</dbReference>
<protein>
    <submittedName>
        <fullName evidence="13">Sodium:solute symporter</fullName>
    </submittedName>
</protein>
<dbReference type="PANTHER" id="PTHR42985:SF47">
    <property type="entry name" value="INTEGRAL MEMBRANE TRANSPORT PROTEIN"/>
    <property type="match status" value="1"/>
</dbReference>
<keyword evidence="7" id="KW-0915">Sodium</keyword>
<accession>A0ABW1EMM8</accession>
<evidence type="ECO:0000256" key="12">
    <source>
        <dbReference type="SAM" id="Phobius"/>
    </source>
</evidence>
<dbReference type="InterPro" id="IPR001734">
    <property type="entry name" value="Na/solute_symporter"/>
</dbReference>
<comment type="subcellular location">
    <subcellularLocation>
        <location evidence="1">Cell membrane</location>
        <topology evidence="1">Multi-pass membrane protein</topology>
    </subcellularLocation>
</comment>
<dbReference type="Pfam" id="PF00474">
    <property type="entry name" value="SSF"/>
    <property type="match status" value="1"/>
</dbReference>
<dbReference type="Proteomes" id="UP001596091">
    <property type="component" value="Unassembled WGS sequence"/>
</dbReference>
<dbReference type="InterPro" id="IPR051163">
    <property type="entry name" value="Sodium:Solute_Symporter_SSF"/>
</dbReference>
<dbReference type="EMBL" id="JBHSPH010000020">
    <property type="protein sequence ID" value="MFC5865522.1"/>
    <property type="molecule type" value="Genomic_DNA"/>
</dbReference>
<evidence type="ECO:0000313" key="14">
    <source>
        <dbReference type="Proteomes" id="UP001596091"/>
    </source>
</evidence>
<feature type="transmembrane region" description="Helical" evidence="12">
    <location>
        <begin position="460"/>
        <end position="478"/>
    </location>
</feature>